<evidence type="ECO:0000256" key="3">
    <source>
        <dbReference type="ARBA" id="ARBA00022723"/>
    </source>
</evidence>
<feature type="binding site" evidence="6">
    <location>
        <position position="173"/>
    </location>
    <ligand>
        <name>molybdate</name>
        <dbReference type="ChEBI" id="CHEBI:36264"/>
    </ligand>
</feature>
<keyword evidence="2 6" id="KW-0500">Molybdenum</keyword>
<organism evidence="8 9">
    <name type="scientific">Alteraurantiacibacter aestuarii</name>
    <dbReference type="NCBI Taxonomy" id="650004"/>
    <lineage>
        <taxon>Bacteria</taxon>
        <taxon>Pseudomonadati</taxon>
        <taxon>Pseudomonadota</taxon>
        <taxon>Alphaproteobacteria</taxon>
        <taxon>Sphingomonadales</taxon>
        <taxon>Erythrobacteraceae</taxon>
        <taxon>Alteraurantiacibacter</taxon>
    </lineage>
</organism>
<evidence type="ECO:0000256" key="4">
    <source>
        <dbReference type="ARBA" id="ARBA00022729"/>
    </source>
</evidence>
<dbReference type="SUPFAM" id="SSF53850">
    <property type="entry name" value="Periplasmic binding protein-like II"/>
    <property type="match status" value="1"/>
</dbReference>
<comment type="subunit">
    <text evidence="5">The complex is composed of two ATP-binding proteins (ModC), two transmembrane proteins (ModB) and a solute-binding protein (ModA).</text>
</comment>
<dbReference type="NCBIfam" id="TIGR01256">
    <property type="entry name" value="modA"/>
    <property type="match status" value="1"/>
</dbReference>
<sequence length="255" mass="26964">MTSALRILLAIWLALPLLASCAPAQQRGPVVLAAASLTDAMEEVADSWEAQGHARPVLSFAGTSSLARQVEAGAPADIFVSADSEWMDWLEDRDLVRAGSRHDLLTNDLVIVGDENHTPEGEYRESPALLIGKARFAMGDADSVPAGRYARAALERIGQWEALRDQAVPTDSVRAAVALVERGEVPYAIVYATDAKAMTKGGLAGLFPAGSLDPIVYPAAQLASSSHADAAEFLTFLRSDQAGAIFAAYGFGLAR</sequence>
<dbReference type="AlphaFoldDB" id="A0A844ZQW2"/>
<evidence type="ECO:0000256" key="7">
    <source>
        <dbReference type="SAM" id="SignalP"/>
    </source>
</evidence>
<feature type="binding site" evidence="6">
    <location>
        <position position="63"/>
    </location>
    <ligand>
        <name>molybdate</name>
        <dbReference type="ChEBI" id="CHEBI:36264"/>
    </ligand>
</feature>
<comment type="caution">
    <text evidence="8">The sequence shown here is derived from an EMBL/GenBank/DDBJ whole genome shotgun (WGS) entry which is preliminary data.</text>
</comment>
<feature type="binding site" evidence="6">
    <location>
        <position position="36"/>
    </location>
    <ligand>
        <name>molybdate</name>
        <dbReference type="ChEBI" id="CHEBI:36264"/>
    </ligand>
</feature>
<protein>
    <submittedName>
        <fullName evidence="8">Molybdate ABC transporter substrate-binding protein</fullName>
    </submittedName>
</protein>
<dbReference type="InterPro" id="IPR005950">
    <property type="entry name" value="ModA"/>
</dbReference>
<keyword evidence="9" id="KW-1185">Reference proteome</keyword>
<dbReference type="InterPro" id="IPR050682">
    <property type="entry name" value="ModA/WtpA"/>
</dbReference>
<dbReference type="PANTHER" id="PTHR30632:SF17">
    <property type="entry name" value="MOLYBDATE-BINDING PROTEIN MODA"/>
    <property type="match status" value="1"/>
</dbReference>
<dbReference type="GO" id="GO:0030973">
    <property type="term" value="F:molybdate ion binding"/>
    <property type="evidence" value="ECO:0007669"/>
    <property type="project" value="TreeGrafter"/>
</dbReference>
<feature type="signal peptide" evidence="7">
    <location>
        <begin position="1"/>
        <end position="24"/>
    </location>
</feature>
<keyword evidence="4 7" id="KW-0732">Signal</keyword>
<name>A0A844ZQW2_9SPHN</name>
<dbReference type="PANTHER" id="PTHR30632">
    <property type="entry name" value="MOLYBDATE-BINDING PERIPLASMIC PROTEIN"/>
    <property type="match status" value="1"/>
</dbReference>
<feature type="chain" id="PRO_5033048714" evidence="7">
    <location>
        <begin position="25"/>
        <end position="255"/>
    </location>
</feature>
<feature type="binding site" evidence="6">
    <location>
        <position position="146"/>
    </location>
    <ligand>
        <name>molybdate</name>
        <dbReference type="ChEBI" id="CHEBI:36264"/>
    </ligand>
</feature>
<dbReference type="PROSITE" id="PS51257">
    <property type="entry name" value="PROKAR_LIPOPROTEIN"/>
    <property type="match status" value="1"/>
</dbReference>
<gene>
    <name evidence="8" type="primary">modA</name>
    <name evidence="8" type="ORF">GRI32_10635</name>
</gene>
<evidence type="ECO:0000256" key="1">
    <source>
        <dbReference type="ARBA" id="ARBA00009175"/>
    </source>
</evidence>
<feature type="binding site" evidence="6">
    <location>
        <position position="191"/>
    </location>
    <ligand>
        <name>molybdate</name>
        <dbReference type="ChEBI" id="CHEBI:36264"/>
    </ligand>
</feature>
<dbReference type="GO" id="GO:1901359">
    <property type="term" value="F:tungstate binding"/>
    <property type="evidence" value="ECO:0007669"/>
    <property type="project" value="UniProtKB-ARBA"/>
</dbReference>
<proteinExistence type="inferred from homology"/>
<evidence type="ECO:0000256" key="2">
    <source>
        <dbReference type="ARBA" id="ARBA00022505"/>
    </source>
</evidence>
<dbReference type="Gene3D" id="3.40.190.10">
    <property type="entry name" value="Periplasmic binding protein-like II"/>
    <property type="match status" value="2"/>
</dbReference>
<evidence type="ECO:0000313" key="8">
    <source>
        <dbReference type="EMBL" id="MXO89197.1"/>
    </source>
</evidence>
<reference evidence="8 9" key="1">
    <citation type="submission" date="2019-12" db="EMBL/GenBank/DDBJ databases">
        <title>Genomic-based taxomic classification of the family Erythrobacteraceae.</title>
        <authorList>
            <person name="Xu L."/>
        </authorList>
    </citation>
    <scope>NUCLEOTIDE SEQUENCE [LARGE SCALE GENOMIC DNA]</scope>
    <source>
        <strain evidence="8 9">JCM 16339</strain>
    </source>
</reference>
<keyword evidence="3 6" id="KW-0479">Metal-binding</keyword>
<accession>A0A844ZQW2</accession>
<dbReference type="GO" id="GO:0015689">
    <property type="term" value="P:molybdate ion transport"/>
    <property type="evidence" value="ECO:0007669"/>
    <property type="project" value="InterPro"/>
</dbReference>
<dbReference type="Proteomes" id="UP000435243">
    <property type="component" value="Unassembled WGS sequence"/>
</dbReference>
<dbReference type="GO" id="GO:0030288">
    <property type="term" value="C:outer membrane-bounded periplasmic space"/>
    <property type="evidence" value="ECO:0007669"/>
    <property type="project" value="TreeGrafter"/>
</dbReference>
<comment type="similarity">
    <text evidence="1">Belongs to the bacterial solute-binding protein ModA family.</text>
</comment>
<dbReference type="OrthoDB" id="9785015at2"/>
<dbReference type="PIRSF" id="PIRSF004846">
    <property type="entry name" value="ModA"/>
    <property type="match status" value="1"/>
</dbReference>
<evidence type="ECO:0000313" key="9">
    <source>
        <dbReference type="Proteomes" id="UP000435243"/>
    </source>
</evidence>
<dbReference type="FunFam" id="3.40.190.10:FF:000035">
    <property type="entry name" value="Molybdate ABC transporter substrate-binding protein"/>
    <property type="match status" value="1"/>
</dbReference>
<dbReference type="EMBL" id="WTYY01000005">
    <property type="protein sequence ID" value="MXO89197.1"/>
    <property type="molecule type" value="Genomic_DNA"/>
</dbReference>
<dbReference type="Pfam" id="PF13531">
    <property type="entry name" value="SBP_bac_11"/>
    <property type="match status" value="1"/>
</dbReference>
<dbReference type="GO" id="GO:0046872">
    <property type="term" value="F:metal ion binding"/>
    <property type="evidence" value="ECO:0007669"/>
    <property type="project" value="UniProtKB-KW"/>
</dbReference>
<evidence type="ECO:0000256" key="6">
    <source>
        <dbReference type="PIRSR" id="PIRSR004846-1"/>
    </source>
</evidence>
<dbReference type="RefSeq" id="WP_160592051.1">
    <property type="nucleotide sequence ID" value="NZ_BAAAFP010000001.1"/>
</dbReference>
<evidence type="ECO:0000256" key="5">
    <source>
        <dbReference type="ARBA" id="ARBA00062515"/>
    </source>
</evidence>